<dbReference type="RefSeq" id="WP_160978761.1">
    <property type="nucleotide sequence ID" value="NZ_WVHK01000027.1"/>
</dbReference>
<reference evidence="2 3" key="1">
    <citation type="submission" date="2019-11" db="EMBL/GenBank/DDBJ databases">
        <title>Genome sequence of Deinococcus xianganensis Y35, AI-2 producing algicidal bacterium, isolated from lake water.</title>
        <authorList>
            <person name="Li Y."/>
        </authorList>
    </citation>
    <scope>NUCLEOTIDE SEQUENCE [LARGE SCALE GENOMIC DNA]</scope>
    <source>
        <strain evidence="2 3">Y35</strain>
    </source>
</reference>
<dbReference type="EMBL" id="WVHK01000027">
    <property type="protein sequence ID" value="MXV19796.1"/>
    <property type="molecule type" value="Genomic_DNA"/>
</dbReference>
<sequence length="136" mass="15108">MLRLHATPTPDTDALLTRAMSPDPQRIQAALHRYLSNPDCQLHTGEVAGQAVCAATLTVHGYDGTVRHIGTHSDHARQGHARALLHALMDTLHLHTLTADTDEDAADFYRRSGFSVHEIPSPWDRRRSRCTLTREG</sequence>
<keyword evidence="2" id="KW-0808">Transferase</keyword>
<organism evidence="2 3">
    <name type="scientific">Deinococcus xianganensis</name>
    <dbReference type="NCBI Taxonomy" id="1507289"/>
    <lineage>
        <taxon>Bacteria</taxon>
        <taxon>Thermotogati</taxon>
        <taxon>Deinococcota</taxon>
        <taxon>Deinococci</taxon>
        <taxon>Deinococcales</taxon>
        <taxon>Deinococcaceae</taxon>
        <taxon>Deinococcus</taxon>
    </lineage>
</organism>
<dbReference type="AlphaFoldDB" id="A0A6I4YII0"/>
<protein>
    <submittedName>
        <fullName evidence="2">GNAT family N-acetyltransferase</fullName>
    </submittedName>
</protein>
<comment type="caution">
    <text evidence="2">The sequence shown here is derived from an EMBL/GenBank/DDBJ whole genome shotgun (WGS) entry which is preliminary data.</text>
</comment>
<dbReference type="InterPro" id="IPR016181">
    <property type="entry name" value="Acyl_CoA_acyltransferase"/>
</dbReference>
<keyword evidence="3" id="KW-1185">Reference proteome</keyword>
<dbReference type="GO" id="GO:0016747">
    <property type="term" value="F:acyltransferase activity, transferring groups other than amino-acyl groups"/>
    <property type="evidence" value="ECO:0007669"/>
    <property type="project" value="InterPro"/>
</dbReference>
<dbReference type="PROSITE" id="PS51186">
    <property type="entry name" value="GNAT"/>
    <property type="match status" value="1"/>
</dbReference>
<dbReference type="Proteomes" id="UP000430519">
    <property type="component" value="Unassembled WGS sequence"/>
</dbReference>
<evidence type="ECO:0000313" key="2">
    <source>
        <dbReference type="EMBL" id="MXV19796.1"/>
    </source>
</evidence>
<dbReference type="SUPFAM" id="SSF55729">
    <property type="entry name" value="Acyl-CoA N-acyltransferases (Nat)"/>
    <property type="match status" value="1"/>
</dbReference>
<evidence type="ECO:0000259" key="1">
    <source>
        <dbReference type="PROSITE" id="PS51186"/>
    </source>
</evidence>
<evidence type="ECO:0000313" key="3">
    <source>
        <dbReference type="Proteomes" id="UP000430519"/>
    </source>
</evidence>
<dbReference type="Gene3D" id="3.40.630.30">
    <property type="match status" value="1"/>
</dbReference>
<dbReference type="CDD" id="cd04301">
    <property type="entry name" value="NAT_SF"/>
    <property type="match status" value="1"/>
</dbReference>
<dbReference type="InterPro" id="IPR000182">
    <property type="entry name" value="GNAT_dom"/>
</dbReference>
<name>A0A6I4YII0_9DEIO</name>
<dbReference type="Pfam" id="PF13673">
    <property type="entry name" value="Acetyltransf_10"/>
    <property type="match status" value="1"/>
</dbReference>
<accession>A0A6I4YII0</accession>
<proteinExistence type="predicted"/>
<gene>
    <name evidence="2" type="ORF">GLX28_09120</name>
</gene>
<feature type="domain" description="N-acetyltransferase" evidence="1">
    <location>
        <begin position="2"/>
        <end position="133"/>
    </location>
</feature>